<dbReference type="SUPFAM" id="SSF52540">
    <property type="entry name" value="P-loop containing nucleoside triphosphate hydrolases"/>
    <property type="match status" value="1"/>
</dbReference>
<reference evidence="2 3" key="1">
    <citation type="submission" date="2021-03" db="EMBL/GenBank/DDBJ databases">
        <title>Sequencing the genomes of 1000 actinobacteria strains.</title>
        <authorList>
            <person name="Klenk H.-P."/>
        </authorList>
    </citation>
    <scope>NUCLEOTIDE SEQUENCE [LARGE SCALE GENOMIC DNA]</scope>
    <source>
        <strain evidence="2 3">DSM 44580</strain>
    </source>
</reference>
<dbReference type="PANTHER" id="PTHR46082:SF6">
    <property type="entry name" value="AAA+ ATPASE DOMAIN-CONTAINING PROTEIN-RELATED"/>
    <property type="match status" value="1"/>
</dbReference>
<keyword evidence="1" id="KW-0812">Transmembrane</keyword>
<evidence type="ECO:0000313" key="3">
    <source>
        <dbReference type="Proteomes" id="UP001519363"/>
    </source>
</evidence>
<dbReference type="Pfam" id="PF13374">
    <property type="entry name" value="TPR_10"/>
    <property type="match status" value="1"/>
</dbReference>
<keyword evidence="1" id="KW-1133">Transmembrane helix</keyword>
<dbReference type="RefSeq" id="WP_143342904.1">
    <property type="nucleotide sequence ID" value="NZ_JAGIOO010000001.1"/>
</dbReference>
<dbReference type="InterPro" id="IPR027417">
    <property type="entry name" value="P-loop_NTPase"/>
</dbReference>
<dbReference type="InterPro" id="IPR053137">
    <property type="entry name" value="NLR-like"/>
</dbReference>
<dbReference type="Gene3D" id="1.25.40.10">
    <property type="entry name" value="Tetratricopeptide repeat domain"/>
    <property type="match status" value="2"/>
</dbReference>
<proteinExistence type="predicted"/>
<evidence type="ECO:0000256" key="1">
    <source>
        <dbReference type="SAM" id="Phobius"/>
    </source>
</evidence>
<feature type="transmembrane region" description="Helical" evidence="1">
    <location>
        <begin position="36"/>
        <end position="57"/>
    </location>
</feature>
<sequence>MRLWWRRSRGVVFVVLAAVVVAAVSATAWLVFGDRVATAVTGLVTAVLGVLAARGAVLVGRRGDRRADLHGHAVGVDPAGRLPRTRDLSDPLRLGVHTAAEADGSRVPGYVRRDEQDRLDEAVRAGGFVLVVGESTAGKTRAAYESVRRLRPDDFFLAPLGTAPLRPVLETAAERQPCVLWLDDLERYLRPDGLTLAGISQLLARTPGVLVLATIRTPALEVYGARREASLDADRLGPWRTGREVLNLATEVRLPRRWSEAELARARVHTDPRLRAAAAKSGEFGVAELLADGPELVNDWHGAWRPGGHPRGAALVAAAVDCRRAGLHHPMPEHVLAALSEHYLAARGGAALRPEPLAQALSWASTPVRAVSSLLLPADGGYRAFDYLVDLPDNPPVPTEVWSALIDWAPPAQAAEIAPAARRVAQFDLAIRAYTKAAEAGIGDADISLAIEVDIQRDRPRARALLEQALARRADRPDDPETLRCRAALLRHEATDEAYTRLLSDATRVLGPHAPDTYRFRRQYASHLAMTGRHPEALTLFETLIADRTAEWGADHEETLALRQQLANWTGQSGNPARARELAENLLADRRRLLGPEHANVLSSRFQVAVWTALGGNAPEAIRQFETLVADSTRLLGHDHPHTRSARYRLAINTGNTGDPERAVALLADIVRAETELLGPRHENTLNGKYQLANYQAQAGDPAALQTVAEVVEGAEATLGPENPFTRKAVALRQRLARKQRS</sequence>
<dbReference type="InterPro" id="IPR011990">
    <property type="entry name" value="TPR-like_helical_dom_sf"/>
</dbReference>
<dbReference type="SUPFAM" id="SSF48452">
    <property type="entry name" value="TPR-like"/>
    <property type="match status" value="2"/>
</dbReference>
<keyword evidence="3" id="KW-1185">Reference proteome</keyword>
<evidence type="ECO:0000313" key="2">
    <source>
        <dbReference type="EMBL" id="MBP2477920.1"/>
    </source>
</evidence>
<accession>A0ABS5AN01</accession>
<dbReference type="EMBL" id="JAGIOO010000001">
    <property type="protein sequence ID" value="MBP2477920.1"/>
    <property type="molecule type" value="Genomic_DNA"/>
</dbReference>
<keyword evidence="1" id="KW-0472">Membrane</keyword>
<comment type="caution">
    <text evidence="2">The sequence shown here is derived from an EMBL/GenBank/DDBJ whole genome shotgun (WGS) entry which is preliminary data.</text>
</comment>
<protein>
    <submittedName>
        <fullName evidence="2">Tetratricopeptide (TPR) repeat protein</fullName>
    </submittedName>
</protein>
<gene>
    <name evidence="2" type="ORF">JOF53_006792</name>
</gene>
<dbReference type="Proteomes" id="UP001519363">
    <property type="component" value="Unassembled WGS sequence"/>
</dbReference>
<organism evidence="2 3">
    <name type="scientific">Crossiella equi</name>
    <dbReference type="NCBI Taxonomy" id="130796"/>
    <lineage>
        <taxon>Bacteria</taxon>
        <taxon>Bacillati</taxon>
        <taxon>Actinomycetota</taxon>
        <taxon>Actinomycetes</taxon>
        <taxon>Pseudonocardiales</taxon>
        <taxon>Pseudonocardiaceae</taxon>
        <taxon>Crossiella</taxon>
    </lineage>
</organism>
<dbReference type="PANTHER" id="PTHR46082">
    <property type="entry name" value="ATP/GTP-BINDING PROTEIN-RELATED"/>
    <property type="match status" value="1"/>
</dbReference>
<name>A0ABS5AN01_9PSEU</name>